<evidence type="ECO:0000313" key="3">
    <source>
        <dbReference type="EMBL" id="TGX42547.1"/>
    </source>
</evidence>
<dbReference type="SUPFAM" id="SSF82171">
    <property type="entry name" value="DPP6 N-terminal domain-like"/>
    <property type="match status" value="1"/>
</dbReference>
<dbReference type="InterPro" id="IPR001375">
    <property type="entry name" value="Peptidase_S9_cat"/>
</dbReference>
<evidence type="ECO:0000256" key="1">
    <source>
        <dbReference type="ARBA" id="ARBA00022801"/>
    </source>
</evidence>
<feature type="domain" description="Peptidase S9 prolyl oligopeptidase catalytic" evidence="2">
    <location>
        <begin position="417"/>
        <end position="623"/>
    </location>
</feature>
<dbReference type="Gene3D" id="3.40.50.1820">
    <property type="entry name" value="alpha/beta hydrolase"/>
    <property type="match status" value="1"/>
</dbReference>
<organism evidence="3 4">
    <name type="scientific">Sphingomonas naasensis</name>
    <dbReference type="NCBI Taxonomy" id="1344951"/>
    <lineage>
        <taxon>Bacteria</taxon>
        <taxon>Pseudomonadati</taxon>
        <taxon>Pseudomonadota</taxon>
        <taxon>Alphaproteobacteria</taxon>
        <taxon>Sphingomonadales</taxon>
        <taxon>Sphingomonadaceae</taxon>
        <taxon>Sphingomonas</taxon>
    </lineage>
</organism>
<comment type="caution">
    <text evidence="3">The sequence shown here is derived from an EMBL/GenBank/DDBJ whole genome shotgun (WGS) entry which is preliminary data.</text>
</comment>
<evidence type="ECO:0000259" key="2">
    <source>
        <dbReference type="Pfam" id="PF00326"/>
    </source>
</evidence>
<keyword evidence="4" id="KW-1185">Reference proteome</keyword>
<dbReference type="AlphaFoldDB" id="A0A4S1WKZ9"/>
<dbReference type="Pfam" id="PF00326">
    <property type="entry name" value="Peptidase_S9"/>
    <property type="match status" value="1"/>
</dbReference>
<dbReference type="GO" id="GO:0004252">
    <property type="term" value="F:serine-type endopeptidase activity"/>
    <property type="evidence" value="ECO:0007669"/>
    <property type="project" value="TreeGrafter"/>
</dbReference>
<dbReference type="OrthoDB" id="128799at2"/>
<reference evidence="3 4" key="1">
    <citation type="submission" date="2019-04" db="EMBL/GenBank/DDBJ databases">
        <title>Sphingomonas psychrotolerans sp. nov., isolated from soil in the Tianshan Mountains, Xinjiang, China.</title>
        <authorList>
            <person name="Luo Y."/>
            <person name="Sheng H."/>
        </authorList>
    </citation>
    <scope>NUCLEOTIDE SEQUENCE [LARGE SCALE GENOMIC DNA]</scope>
    <source>
        <strain evidence="3 4">KIS18-15</strain>
    </source>
</reference>
<dbReference type="SUPFAM" id="SSF53474">
    <property type="entry name" value="alpha/beta-Hydrolases"/>
    <property type="match status" value="1"/>
</dbReference>
<gene>
    <name evidence="3" type="ORF">E5A74_11020</name>
</gene>
<keyword evidence="1" id="KW-0378">Hydrolase</keyword>
<dbReference type="InterPro" id="IPR029058">
    <property type="entry name" value="AB_hydrolase_fold"/>
</dbReference>
<accession>A0A4S1WKZ9</accession>
<dbReference type="PANTHER" id="PTHR42776:SF27">
    <property type="entry name" value="DIPEPTIDYL PEPTIDASE FAMILY MEMBER 6"/>
    <property type="match status" value="1"/>
</dbReference>
<proteinExistence type="predicted"/>
<name>A0A4S1WKZ9_9SPHN</name>
<protein>
    <submittedName>
        <fullName evidence="3">S9 family peptidase</fullName>
    </submittedName>
</protein>
<dbReference type="EMBL" id="SRXU01000004">
    <property type="protein sequence ID" value="TGX42547.1"/>
    <property type="molecule type" value="Genomic_DNA"/>
</dbReference>
<dbReference type="GO" id="GO:0006508">
    <property type="term" value="P:proteolysis"/>
    <property type="evidence" value="ECO:0007669"/>
    <property type="project" value="InterPro"/>
</dbReference>
<dbReference type="Proteomes" id="UP000309848">
    <property type="component" value="Unassembled WGS sequence"/>
</dbReference>
<evidence type="ECO:0000313" key="4">
    <source>
        <dbReference type="Proteomes" id="UP000309848"/>
    </source>
</evidence>
<sequence length="628" mass="67953">MVRDVSVSPDGQRVALVVATGTRGTGLVVSTPDGQLKSILNYPGTPPIRLSSCAWSTSTRLVCTLFGIVDRAGDPAGMTRMIAIDADGSNAKELSARQKLGELYERYYGGGILDWLPDDTGSHVLMLRQFVPEQGTGTLVAQTREGLGIERVDTVSLKRTTVEGPRATGADYITDGHGVTRVMATQPRLSSGYFGDEMVYKYRRADGKEWEPLSTVKFTGYLSDGFWPYAVDRDLNVAYGFDNADGRKALYKVALDGSLKRDLVLARPDVDVDGLVRIGRQQRVVGVSYATDRRHVSYFDPKISALVASLGKAVSGSPSIAVTDASLDEKKLVVFAGSDLNPGSYYLLDQPTKKMAEIAPARPDLAGVKLAAVKAITYRAGDGTMVPAYLTLPPGSDGKNLPAIVMPHGGPSARDEWGFDWLSQFFAARGYAVIQPNYRGSSGYGERWFKGNGFRSWKAAMGDVNDAGRWLVSEGITTPDKLAIVGWSYGGYAALQSSMLDPDLFKAITAIAPVTDLERLRNELKNSSSDQQVKDIIGAESLWAEASPAQNAGRIKAPVLLFHGDRDLNVAIGQSQLMASKLRGAGRPVELIEYKGLDHQLDDSAVRAAMLDRIDQFLRTTMKLPANP</sequence>
<dbReference type="PANTHER" id="PTHR42776">
    <property type="entry name" value="SERINE PEPTIDASE S9 FAMILY MEMBER"/>
    <property type="match status" value="1"/>
</dbReference>